<dbReference type="Pfam" id="PF01370">
    <property type="entry name" value="Epimerase"/>
    <property type="match status" value="1"/>
</dbReference>
<accession>U5DJG9</accession>
<protein>
    <submittedName>
        <fullName evidence="2">Nucleoside-diphosphate-sugar epimerase</fullName>
    </submittedName>
</protein>
<name>U5DJG9_9CHRO</name>
<gene>
    <name evidence="2" type="ORF">KR51_00014990</name>
</gene>
<dbReference type="PANTHER" id="PTHR43245">
    <property type="entry name" value="BIFUNCTIONAL POLYMYXIN RESISTANCE PROTEIN ARNA"/>
    <property type="match status" value="1"/>
</dbReference>
<dbReference type="PANTHER" id="PTHR43245:SF13">
    <property type="entry name" value="UDP-D-APIOSE_UDP-D-XYLOSE SYNTHASE 2"/>
    <property type="match status" value="1"/>
</dbReference>
<dbReference type="Gene3D" id="3.40.50.720">
    <property type="entry name" value="NAD(P)-binding Rossmann-like Domain"/>
    <property type="match status" value="1"/>
</dbReference>
<feature type="domain" description="NAD-dependent epimerase/dehydratase" evidence="1">
    <location>
        <begin position="4"/>
        <end position="228"/>
    </location>
</feature>
<dbReference type="InParanoid" id="U5DJG9"/>
<proteinExistence type="predicted"/>
<dbReference type="InterPro" id="IPR001509">
    <property type="entry name" value="Epimerase_deHydtase"/>
</dbReference>
<evidence type="ECO:0000313" key="3">
    <source>
        <dbReference type="Proteomes" id="UP000016960"/>
    </source>
</evidence>
<evidence type="ECO:0000259" key="1">
    <source>
        <dbReference type="Pfam" id="PF01370"/>
    </source>
</evidence>
<dbReference type="STRING" id="582515.KR51_00014990"/>
<dbReference type="AlphaFoldDB" id="U5DJG9"/>
<dbReference type="Proteomes" id="UP000016960">
    <property type="component" value="Unassembled WGS sequence"/>
</dbReference>
<dbReference type="EMBL" id="ASSJ01000040">
    <property type="protein sequence ID" value="ERN41836.1"/>
    <property type="molecule type" value="Genomic_DNA"/>
</dbReference>
<dbReference type="OrthoDB" id="504638at2"/>
<dbReference type="eggNOG" id="COG0451">
    <property type="taxonomic scope" value="Bacteria"/>
</dbReference>
<keyword evidence="3" id="KW-1185">Reference proteome</keyword>
<reference evidence="2 3" key="1">
    <citation type="submission" date="2013-05" db="EMBL/GenBank/DDBJ databases">
        <title>Draft genome sequence of Rubidibacter lacunae KORDI 51-2.</title>
        <authorList>
            <person name="Choi D.H."/>
            <person name="Noh J.H."/>
            <person name="Kwon K.-K."/>
            <person name="Lee J.-H."/>
            <person name="Ryu J.-Y."/>
        </authorList>
    </citation>
    <scope>NUCLEOTIDE SEQUENCE [LARGE SCALE GENOMIC DNA]</scope>
    <source>
        <strain evidence="2 3">KORDI 51-2</strain>
    </source>
</reference>
<dbReference type="InterPro" id="IPR050177">
    <property type="entry name" value="Lipid_A_modif_metabolic_enz"/>
</dbReference>
<dbReference type="RefSeq" id="WP_022606152.1">
    <property type="nucleotide sequence ID" value="NZ_ASSJ01000040.1"/>
</dbReference>
<dbReference type="InterPro" id="IPR036291">
    <property type="entry name" value="NAD(P)-bd_dom_sf"/>
</dbReference>
<sequence>MKRVFLTGASGCIGHYIADELFARDDLEVFLLVRDPRKLKLDWQARPGVQLLVGDLREIDRYRDLLATIDTAILAATAWGDPQTTYDINVTQTLRFLELLDPATCRQAIYFSTASILNYRHEPLPEAGAIGTDYIRTKYECFQRLGDLELRDRLTVVFPTLVLGGGGTFPESHISAGLPAIARWVSLVRWFKADGSFHFIHARDIARVVAHLIDSPPPEPGPRRWVLGNPCVTANQLIEAFCTYLDKRIYFRIPLSFALASFLVTVLPIQMAAWDRHCLRYRHFTHRDPVAPASLGLSAYCPTLKDVFELAGIPPGRRPSV</sequence>
<comment type="caution">
    <text evidence="2">The sequence shown here is derived from an EMBL/GenBank/DDBJ whole genome shotgun (WGS) entry which is preliminary data.</text>
</comment>
<dbReference type="SUPFAM" id="SSF51735">
    <property type="entry name" value="NAD(P)-binding Rossmann-fold domains"/>
    <property type="match status" value="1"/>
</dbReference>
<organism evidence="2 3">
    <name type="scientific">Rubidibacter lacunae KORDI 51-2</name>
    <dbReference type="NCBI Taxonomy" id="582515"/>
    <lineage>
        <taxon>Bacteria</taxon>
        <taxon>Bacillati</taxon>
        <taxon>Cyanobacteriota</taxon>
        <taxon>Cyanophyceae</taxon>
        <taxon>Oscillatoriophycideae</taxon>
        <taxon>Chroococcales</taxon>
        <taxon>Aphanothecaceae</taxon>
        <taxon>Rubidibacter</taxon>
    </lineage>
</organism>
<evidence type="ECO:0000313" key="2">
    <source>
        <dbReference type="EMBL" id="ERN41836.1"/>
    </source>
</evidence>